<evidence type="ECO:0000256" key="5">
    <source>
        <dbReference type="ARBA" id="ARBA00022960"/>
    </source>
</evidence>
<evidence type="ECO:0000313" key="13">
    <source>
        <dbReference type="EMBL" id="MBB1097719.1"/>
    </source>
</evidence>
<dbReference type="PANTHER" id="PTHR21581">
    <property type="entry name" value="D-ALANYL-D-ALANINE CARBOXYPEPTIDASE"/>
    <property type="match status" value="1"/>
</dbReference>
<dbReference type="GO" id="GO:0006508">
    <property type="term" value="P:proteolysis"/>
    <property type="evidence" value="ECO:0007669"/>
    <property type="project" value="InterPro"/>
</dbReference>
<proteinExistence type="inferred from homology"/>
<dbReference type="InterPro" id="IPR037167">
    <property type="entry name" value="Peptidase_S11_C_sf"/>
</dbReference>
<evidence type="ECO:0000256" key="11">
    <source>
        <dbReference type="SAM" id="SignalP"/>
    </source>
</evidence>
<feature type="active site" evidence="8">
    <location>
        <position position="121"/>
    </location>
</feature>
<evidence type="ECO:0000256" key="2">
    <source>
        <dbReference type="ARBA" id="ARBA00007164"/>
    </source>
</evidence>
<dbReference type="GO" id="GO:0071555">
    <property type="term" value="P:cell wall organization"/>
    <property type="evidence" value="ECO:0007669"/>
    <property type="project" value="UniProtKB-KW"/>
</dbReference>
<keyword evidence="6" id="KW-0573">Peptidoglycan synthesis</keyword>
<comment type="similarity">
    <text evidence="2 10">Belongs to the peptidase S11 family.</text>
</comment>
<comment type="caution">
    <text evidence="13">The sequence shown here is derived from an EMBL/GenBank/DDBJ whole genome shotgun (WGS) entry which is preliminary data.</text>
</comment>
<sequence>MKKFTIFILSLFTVLTLSAQTVMASNRIDASAAIMADASTGQIIYKQNADKPLPVASITKLLTILVIEDEIQQKQLSWDTQVKITPEIAEISNDPSYSTIGLKEGQSYSVRTLINAALVKSADGATVALASATGDGTDEFNLKMMQKAKKIGMTNTNIVNSVGLDNGDMKSFKLADLPSNASNTMSARDVAILSQYLVKHYPELLQITAQKQAKFQISKGQVKVEQNLNKMLPGDQYTVKGVTIDGLKTGTSDSAGACFASTGKYRGHRIVTVVLHSKGDDKDNRFKATQELYKILKNEEHLQDIKVPASVTTRRVADGAARTMELGPRQVTIWSPYDTKTNYTIGTEYKKNLLDKKKRLTAPIWKGERVGSLRITSDQLETLNGEPLVYSLYSADDVRRGNFWQRLLH</sequence>
<evidence type="ECO:0000256" key="3">
    <source>
        <dbReference type="ARBA" id="ARBA00022729"/>
    </source>
</evidence>
<keyword evidence="14" id="KW-1185">Reference proteome</keyword>
<dbReference type="UniPathway" id="UPA00219"/>
<evidence type="ECO:0000256" key="6">
    <source>
        <dbReference type="ARBA" id="ARBA00022984"/>
    </source>
</evidence>
<name>A0A7W3ULG0_9LACO</name>
<keyword evidence="13" id="KW-0645">Protease</keyword>
<feature type="active site" description="Proton acceptor" evidence="8">
    <location>
        <position position="60"/>
    </location>
</feature>
<dbReference type="Gene3D" id="2.60.410.10">
    <property type="entry name" value="D-Ala-D-Ala carboxypeptidase, C-terminal domain"/>
    <property type="match status" value="1"/>
</dbReference>
<dbReference type="Proteomes" id="UP000517106">
    <property type="component" value="Unassembled WGS sequence"/>
</dbReference>
<dbReference type="Gene3D" id="3.40.710.10">
    <property type="entry name" value="DD-peptidase/beta-lactamase superfamily"/>
    <property type="match status" value="1"/>
</dbReference>
<evidence type="ECO:0000256" key="1">
    <source>
        <dbReference type="ARBA" id="ARBA00003217"/>
    </source>
</evidence>
<feature type="binding site" evidence="9">
    <location>
        <position position="248"/>
    </location>
    <ligand>
        <name>substrate</name>
    </ligand>
</feature>
<comment type="function">
    <text evidence="1">Removes C-terminal D-alanyl residues from sugar-peptide cell wall precursors.</text>
</comment>
<protein>
    <submittedName>
        <fullName evidence="13">D-alanyl-D-alanine carboxypeptidase</fullName>
    </submittedName>
</protein>
<dbReference type="SUPFAM" id="SSF56601">
    <property type="entry name" value="beta-lactamase/transpeptidase-like"/>
    <property type="match status" value="1"/>
</dbReference>
<dbReference type="AlphaFoldDB" id="A0A7W3ULG0"/>
<dbReference type="GO" id="GO:0008360">
    <property type="term" value="P:regulation of cell shape"/>
    <property type="evidence" value="ECO:0007669"/>
    <property type="project" value="UniProtKB-KW"/>
</dbReference>
<feature type="signal peptide" evidence="11">
    <location>
        <begin position="1"/>
        <end position="24"/>
    </location>
</feature>
<dbReference type="InterPro" id="IPR001967">
    <property type="entry name" value="Peptidase_S11_N"/>
</dbReference>
<evidence type="ECO:0000256" key="10">
    <source>
        <dbReference type="RuleBase" id="RU004016"/>
    </source>
</evidence>
<dbReference type="InterPro" id="IPR018044">
    <property type="entry name" value="Peptidase_S11"/>
</dbReference>
<keyword evidence="7" id="KW-0961">Cell wall biogenesis/degradation</keyword>
<evidence type="ECO:0000259" key="12">
    <source>
        <dbReference type="Pfam" id="PF00768"/>
    </source>
</evidence>
<dbReference type="PANTHER" id="PTHR21581:SF11">
    <property type="entry name" value="D-ALANYL-D-ALANINE CARBOXYPEPTIDASE DACA"/>
    <property type="match status" value="1"/>
</dbReference>
<keyword evidence="4" id="KW-0378">Hydrolase</keyword>
<dbReference type="SUPFAM" id="SSF69189">
    <property type="entry name" value="Penicillin-binding protein associated domain"/>
    <property type="match status" value="1"/>
</dbReference>
<dbReference type="RefSeq" id="WP_182596455.1">
    <property type="nucleotide sequence ID" value="NZ_JACIVA010000049.1"/>
</dbReference>
<evidence type="ECO:0000313" key="14">
    <source>
        <dbReference type="Proteomes" id="UP000517106"/>
    </source>
</evidence>
<dbReference type="GO" id="GO:0009002">
    <property type="term" value="F:serine-type D-Ala-D-Ala carboxypeptidase activity"/>
    <property type="evidence" value="ECO:0007669"/>
    <property type="project" value="InterPro"/>
</dbReference>
<dbReference type="EMBL" id="JACIVA010000049">
    <property type="protein sequence ID" value="MBB1097719.1"/>
    <property type="molecule type" value="Genomic_DNA"/>
</dbReference>
<dbReference type="Pfam" id="PF00768">
    <property type="entry name" value="Peptidase_S11"/>
    <property type="match status" value="1"/>
</dbReference>
<feature type="chain" id="PRO_5030591736" evidence="11">
    <location>
        <begin position="25"/>
        <end position="409"/>
    </location>
</feature>
<dbReference type="InterPro" id="IPR015956">
    <property type="entry name" value="Peniciliin-bd_prot_C_sf"/>
</dbReference>
<dbReference type="PRINTS" id="PR00725">
    <property type="entry name" value="DADACBPTASE1"/>
</dbReference>
<keyword evidence="13" id="KW-0121">Carboxypeptidase</keyword>
<evidence type="ECO:0000256" key="4">
    <source>
        <dbReference type="ARBA" id="ARBA00022801"/>
    </source>
</evidence>
<keyword evidence="3 11" id="KW-0732">Signal</keyword>
<evidence type="ECO:0000256" key="8">
    <source>
        <dbReference type="PIRSR" id="PIRSR618044-1"/>
    </source>
</evidence>
<dbReference type="GO" id="GO:0009252">
    <property type="term" value="P:peptidoglycan biosynthetic process"/>
    <property type="evidence" value="ECO:0007669"/>
    <property type="project" value="UniProtKB-UniPathway"/>
</dbReference>
<feature type="domain" description="Peptidase S11 D-alanyl-D-alanine carboxypeptidase A N-terminal" evidence="12">
    <location>
        <begin position="23"/>
        <end position="278"/>
    </location>
</feature>
<evidence type="ECO:0000256" key="7">
    <source>
        <dbReference type="ARBA" id="ARBA00023316"/>
    </source>
</evidence>
<organism evidence="13 14">
    <name type="scientific">Limosilactobacillus rudii</name>
    <dbReference type="NCBI Taxonomy" id="2759755"/>
    <lineage>
        <taxon>Bacteria</taxon>
        <taxon>Bacillati</taxon>
        <taxon>Bacillota</taxon>
        <taxon>Bacilli</taxon>
        <taxon>Lactobacillales</taxon>
        <taxon>Lactobacillaceae</taxon>
        <taxon>Limosilactobacillus</taxon>
    </lineage>
</organism>
<gene>
    <name evidence="13" type="ORF">H5S09_07160</name>
</gene>
<keyword evidence="5" id="KW-0133">Cell shape</keyword>
<evidence type="ECO:0000256" key="9">
    <source>
        <dbReference type="PIRSR" id="PIRSR618044-2"/>
    </source>
</evidence>
<dbReference type="InterPro" id="IPR012338">
    <property type="entry name" value="Beta-lactam/transpept-like"/>
</dbReference>
<feature type="active site" description="Acyl-ester intermediate" evidence="8">
    <location>
        <position position="57"/>
    </location>
</feature>
<accession>A0A7W3ULG0</accession>
<reference evidence="13 14" key="1">
    <citation type="submission" date="2020-07" db="EMBL/GenBank/DDBJ databases">
        <title>Description of Limosilactobacillus balticus sp. nov., Limosilactobacillus agrestis sp. nov., Limosilactobacillus albertensis sp. nov., Limosilactobacillus rudii sp. nov., Limosilactobacillus fastidiosus sp. nov., five novel Limosilactobacillus species isolated from the vertebrate gastrointestinal tract, and proposal of 6 subspecies of Limosilactobacillus reuteri adapted to the gastrointestinal tract of specific vertebrate hosts.</title>
        <authorList>
            <person name="Li F."/>
            <person name="Cheng C."/>
            <person name="Zheng J."/>
            <person name="Quevedo R.M."/>
            <person name="Li J."/>
            <person name="Roos S."/>
            <person name="Gaenzle M.G."/>
            <person name="Walter J."/>
        </authorList>
    </citation>
    <scope>NUCLEOTIDE SEQUENCE [LARGE SCALE GENOMIC DNA]</scope>
    <source>
        <strain evidence="13 14">STM2_1</strain>
    </source>
</reference>